<dbReference type="Proteomes" id="UP000626148">
    <property type="component" value="Unassembled WGS sequence"/>
</dbReference>
<keyword evidence="1" id="KW-0472">Membrane</keyword>
<dbReference type="EMBL" id="BMXR01000018">
    <property type="protein sequence ID" value="GGX74251.1"/>
    <property type="molecule type" value="Genomic_DNA"/>
</dbReference>
<organism evidence="2 3">
    <name type="scientific">Saccharospirillum salsuginis</name>
    <dbReference type="NCBI Taxonomy" id="418750"/>
    <lineage>
        <taxon>Bacteria</taxon>
        <taxon>Pseudomonadati</taxon>
        <taxon>Pseudomonadota</taxon>
        <taxon>Gammaproteobacteria</taxon>
        <taxon>Oceanospirillales</taxon>
        <taxon>Saccharospirillaceae</taxon>
        <taxon>Saccharospirillum</taxon>
    </lineage>
</organism>
<keyword evidence="3" id="KW-1185">Reference proteome</keyword>
<feature type="transmembrane region" description="Helical" evidence="1">
    <location>
        <begin position="54"/>
        <end position="72"/>
    </location>
</feature>
<reference evidence="2" key="2">
    <citation type="submission" date="2020-09" db="EMBL/GenBank/DDBJ databases">
        <authorList>
            <person name="Sun Q."/>
            <person name="Kim S."/>
        </authorList>
    </citation>
    <scope>NUCLEOTIDE SEQUENCE</scope>
    <source>
        <strain evidence="2">KCTC 22169</strain>
    </source>
</reference>
<name>A0A918KSI3_9GAMM</name>
<protein>
    <submittedName>
        <fullName evidence="2">Uncharacterized protein</fullName>
    </submittedName>
</protein>
<feature type="transmembrane region" description="Helical" evidence="1">
    <location>
        <begin position="12"/>
        <end position="33"/>
    </location>
</feature>
<accession>A0A918KSI3</accession>
<keyword evidence="1" id="KW-0812">Transmembrane</keyword>
<evidence type="ECO:0000313" key="3">
    <source>
        <dbReference type="Proteomes" id="UP000626148"/>
    </source>
</evidence>
<comment type="caution">
    <text evidence="2">The sequence shown here is derived from an EMBL/GenBank/DDBJ whole genome shotgun (WGS) entry which is preliminary data.</text>
</comment>
<feature type="transmembrane region" description="Helical" evidence="1">
    <location>
        <begin position="78"/>
        <end position="96"/>
    </location>
</feature>
<evidence type="ECO:0000313" key="2">
    <source>
        <dbReference type="EMBL" id="GGX74251.1"/>
    </source>
</evidence>
<proteinExistence type="predicted"/>
<dbReference type="AlphaFoldDB" id="A0A918KSI3"/>
<evidence type="ECO:0000256" key="1">
    <source>
        <dbReference type="SAM" id="Phobius"/>
    </source>
</evidence>
<keyword evidence="1" id="KW-1133">Transmembrane helix</keyword>
<sequence>MTADFNAWLQSMPPWAGTVAGFVVAALAVVILVRVILPWRRLYGDRLVLKEYPLLEWPLGLVLVVFSGYSFYTDAPVALWLTAGIPGLALMVYPGIITCTANKQTRVLILETRSVWKHTIKEFPFDDIRSFHIDQNHSDSGSEGTRNTYRLVLVLNNRERIPFRSGYTFKSRLYKKWIKALESYIELDEVESPQARARRLMGF</sequence>
<dbReference type="RefSeq" id="WP_189613445.1">
    <property type="nucleotide sequence ID" value="NZ_BMXR01000018.1"/>
</dbReference>
<gene>
    <name evidence="2" type="ORF">GCM10007392_47030</name>
</gene>
<reference evidence="2" key="1">
    <citation type="journal article" date="2014" name="Int. J. Syst. Evol. Microbiol.">
        <title>Complete genome sequence of Corynebacterium casei LMG S-19264T (=DSM 44701T), isolated from a smear-ripened cheese.</title>
        <authorList>
            <consortium name="US DOE Joint Genome Institute (JGI-PGF)"/>
            <person name="Walter F."/>
            <person name="Albersmeier A."/>
            <person name="Kalinowski J."/>
            <person name="Ruckert C."/>
        </authorList>
    </citation>
    <scope>NUCLEOTIDE SEQUENCE</scope>
    <source>
        <strain evidence="2">KCTC 22169</strain>
    </source>
</reference>